<dbReference type="InParanoid" id="K1R1E3"/>
<dbReference type="EMBL" id="JH817192">
    <property type="protein sequence ID" value="EKC27536.1"/>
    <property type="molecule type" value="Genomic_DNA"/>
</dbReference>
<protein>
    <submittedName>
        <fullName evidence="2">Uncharacterized protein</fullName>
    </submittedName>
</protein>
<dbReference type="AlphaFoldDB" id="K1R1E3"/>
<feature type="compositionally biased region" description="Basic and acidic residues" evidence="1">
    <location>
        <begin position="85"/>
        <end position="99"/>
    </location>
</feature>
<accession>K1R1E3</accession>
<name>K1R1E3_MAGGI</name>
<feature type="compositionally biased region" description="Basic residues" evidence="1">
    <location>
        <begin position="100"/>
        <end position="117"/>
    </location>
</feature>
<gene>
    <name evidence="2" type="ORF">CGI_10020163</name>
</gene>
<reference evidence="2" key="1">
    <citation type="journal article" date="2012" name="Nature">
        <title>The oyster genome reveals stress adaptation and complexity of shell formation.</title>
        <authorList>
            <person name="Zhang G."/>
            <person name="Fang X."/>
            <person name="Guo X."/>
            <person name="Li L."/>
            <person name="Luo R."/>
            <person name="Xu F."/>
            <person name="Yang P."/>
            <person name="Zhang L."/>
            <person name="Wang X."/>
            <person name="Qi H."/>
            <person name="Xiong Z."/>
            <person name="Que H."/>
            <person name="Xie Y."/>
            <person name="Holland P.W."/>
            <person name="Paps J."/>
            <person name="Zhu Y."/>
            <person name="Wu F."/>
            <person name="Chen Y."/>
            <person name="Wang J."/>
            <person name="Peng C."/>
            <person name="Meng J."/>
            <person name="Yang L."/>
            <person name="Liu J."/>
            <person name="Wen B."/>
            <person name="Zhang N."/>
            <person name="Huang Z."/>
            <person name="Zhu Q."/>
            <person name="Feng Y."/>
            <person name="Mount A."/>
            <person name="Hedgecock D."/>
            <person name="Xu Z."/>
            <person name="Liu Y."/>
            <person name="Domazet-Loso T."/>
            <person name="Du Y."/>
            <person name="Sun X."/>
            <person name="Zhang S."/>
            <person name="Liu B."/>
            <person name="Cheng P."/>
            <person name="Jiang X."/>
            <person name="Li J."/>
            <person name="Fan D."/>
            <person name="Wang W."/>
            <person name="Fu W."/>
            <person name="Wang T."/>
            <person name="Wang B."/>
            <person name="Zhang J."/>
            <person name="Peng Z."/>
            <person name="Li Y."/>
            <person name="Li N."/>
            <person name="Wang J."/>
            <person name="Chen M."/>
            <person name="He Y."/>
            <person name="Tan F."/>
            <person name="Song X."/>
            <person name="Zheng Q."/>
            <person name="Huang R."/>
            <person name="Yang H."/>
            <person name="Du X."/>
            <person name="Chen L."/>
            <person name="Yang M."/>
            <person name="Gaffney P.M."/>
            <person name="Wang S."/>
            <person name="Luo L."/>
            <person name="She Z."/>
            <person name="Ming Y."/>
            <person name="Huang W."/>
            <person name="Zhang S."/>
            <person name="Huang B."/>
            <person name="Zhang Y."/>
            <person name="Qu T."/>
            <person name="Ni P."/>
            <person name="Miao G."/>
            <person name="Wang J."/>
            <person name="Wang Q."/>
            <person name="Steinberg C.E."/>
            <person name="Wang H."/>
            <person name="Li N."/>
            <person name="Qian L."/>
            <person name="Zhang G."/>
            <person name="Li Y."/>
            <person name="Yang H."/>
            <person name="Liu X."/>
            <person name="Wang J."/>
            <person name="Yin Y."/>
            <person name="Wang J."/>
        </authorList>
    </citation>
    <scope>NUCLEOTIDE SEQUENCE [LARGE SCALE GENOMIC DNA]</scope>
    <source>
        <strain evidence="2">05x7-T-G4-1.051#20</strain>
    </source>
</reference>
<dbReference type="PANTHER" id="PTHR46601:SF1">
    <property type="entry name" value="ADF-H DOMAIN-CONTAINING PROTEIN"/>
    <property type="match status" value="1"/>
</dbReference>
<organism evidence="2">
    <name type="scientific">Magallana gigas</name>
    <name type="common">Pacific oyster</name>
    <name type="synonym">Crassostrea gigas</name>
    <dbReference type="NCBI Taxonomy" id="29159"/>
    <lineage>
        <taxon>Eukaryota</taxon>
        <taxon>Metazoa</taxon>
        <taxon>Spiralia</taxon>
        <taxon>Lophotrochozoa</taxon>
        <taxon>Mollusca</taxon>
        <taxon>Bivalvia</taxon>
        <taxon>Autobranchia</taxon>
        <taxon>Pteriomorphia</taxon>
        <taxon>Ostreida</taxon>
        <taxon>Ostreoidea</taxon>
        <taxon>Ostreidae</taxon>
        <taxon>Magallana</taxon>
    </lineage>
</organism>
<dbReference type="PANTHER" id="PTHR46601">
    <property type="entry name" value="ULP_PROTEASE DOMAIN-CONTAINING PROTEIN"/>
    <property type="match status" value="1"/>
</dbReference>
<evidence type="ECO:0000256" key="1">
    <source>
        <dbReference type="SAM" id="MobiDB-lite"/>
    </source>
</evidence>
<evidence type="ECO:0000313" key="2">
    <source>
        <dbReference type="EMBL" id="EKC27536.1"/>
    </source>
</evidence>
<feature type="region of interest" description="Disordered" evidence="1">
    <location>
        <begin position="1"/>
        <end position="133"/>
    </location>
</feature>
<proteinExistence type="predicted"/>
<dbReference type="HOGENOM" id="CLU_320854_0_0_1"/>
<feature type="compositionally biased region" description="Polar residues" evidence="1">
    <location>
        <begin position="1"/>
        <end position="11"/>
    </location>
</feature>
<sequence>MATPGSGSLTAAQRIKINKEKRKQRRVEQTQEWRRRVKEKQKTDSNSNIFPPKEETVKAATLRKRKQRERERIKIENNQNRKKKEKESRLKLIEHEESMRKRKSLAQKRWRQKKHNSQIRSENTEDGNLRSPFNNKMQKCRAVRKLKRNLPTSPTKRAATIAAFLKNANSPTVKLLQNCKIIPSPEEKESATLQLSVLCDIKESVSKLKLKRCDKAREAMDFLTASFSGENVKKSRAKSSLAKKLGLPIRRISKGYKVRTKILHSESSSFTYTKRKTRSDALSDDTRKRVYDFWCLGENSHPTGNKNDVKRVRIGPKQYSSHVVHILEKTQTEIYADFISKNPEIRISQRLFEACKPYYIRPARQKDRVTCCGRYHLEMKYVFKACMSFRKTYVTDPVIYHDMYEISNQTLCPSNSDGLHNKSCLDRTCLDCGVQKLHLHPEELRTDDASPDVSWECFDYVNIKSKRGETKKLMLVKKVTKPAELFQYMIKLLEKFPMHNMGAQWQVQQLRNLVQNLPQNHCVTIHDFSENYRCSERNEIQSNYFQKTEVSIHVTILHRHAILELDGLESTTEKPEIVTEHFYVIYPDEKHDQHFTHYCQKLISDYLKSISYEVKTMHEFCDGCAAQYKSRHCFGDLSDSLSEFCYQKLISNFFETSHAKGPPDAAGGFLKNQADLAVIRGTCIIQDAKGLYLFAKEKLETPKDSTNVRRRIFEYVEEIPREKARLYKPLTGIRSVHQLVSVISGENYIRPLSCYNCEDCIEGNSEQCDLSNSLGNATLIYFTKEGSDNDTSDPENETSESQILSNLITKDCIFAVLCDDNVNDYYVMKASSKSVVLQKDDMDRWGAAYRRGTQVIRGHYFEKSPETPLKYKLIKRKPAIVPSQSVLYIICESGDILDKLYLLD</sequence>